<evidence type="ECO:0000256" key="5">
    <source>
        <dbReference type="ARBA" id="ARBA00022960"/>
    </source>
</evidence>
<feature type="active site" description="Nucleophile" evidence="11">
    <location>
        <position position="252"/>
    </location>
</feature>
<feature type="binding site" evidence="11">
    <location>
        <position position="64"/>
    </location>
    <ligand>
        <name>substrate</name>
    </ligand>
</feature>
<organism evidence="13 14">
    <name type="scientific">Thiothrix caldifontis</name>
    <dbReference type="NCBI Taxonomy" id="525918"/>
    <lineage>
        <taxon>Bacteria</taxon>
        <taxon>Pseudomonadati</taxon>
        <taxon>Pseudomonadota</taxon>
        <taxon>Gammaproteobacteria</taxon>
        <taxon>Thiotrichales</taxon>
        <taxon>Thiotrichaceae</taxon>
        <taxon>Thiothrix</taxon>
    </lineage>
</organism>
<dbReference type="InterPro" id="IPR017853">
    <property type="entry name" value="GH"/>
</dbReference>
<dbReference type="NCBIfam" id="NF003740">
    <property type="entry name" value="PRK05337.1"/>
    <property type="match status" value="1"/>
</dbReference>
<keyword evidence="2 11" id="KW-0963">Cytoplasm</keyword>
<keyword evidence="4 11" id="KW-0378">Hydrolase</keyword>
<accession>A0A1H4CPZ1</accession>
<keyword evidence="5 11" id="KW-0133">Cell shape</keyword>
<dbReference type="InterPro" id="IPR022956">
    <property type="entry name" value="Beta_hexosaminidase_bac"/>
</dbReference>
<dbReference type="GO" id="GO:0051301">
    <property type="term" value="P:cell division"/>
    <property type="evidence" value="ECO:0007669"/>
    <property type="project" value="UniProtKB-KW"/>
</dbReference>
<evidence type="ECO:0000256" key="10">
    <source>
        <dbReference type="ARBA" id="ARBA00037880"/>
    </source>
</evidence>
<evidence type="ECO:0000256" key="6">
    <source>
        <dbReference type="ARBA" id="ARBA00022984"/>
    </source>
</evidence>
<comment type="function">
    <text evidence="11">Plays a role in peptidoglycan recycling by cleaving the terminal beta-1,4-linked N-acetylglucosamine (GlcNAc) from peptide-linked peptidoglycan fragments, giving rise to free GlcNAc, anhydro-N-acetylmuramic acid and anhydro-N-acetylmuramic acid-linked peptides.</text>
</comment>
<dbReference type="EMBL" id="FNQP01000010">
    <property type="protein sequence ID" value="SEA62496.1"/>
    <property type="molecule type" value="Genomic_DNA"/>
</dbReference>
<evidence type="ECO:0000259" key="12">
    <source>
        <dbReference type="Pfam" id="PF00933"/>
    </source>
</evidence>
<dbReference type="PANTHER" id="PTHR30480">
    <property type="entry name" value="BETA-HEXOSAMINIDASE-RELATED"/>
    <property type="match status" value="1"/>
</dbReference>
<dbReference type="STRING" id="525918.SAMN05660964_02035"/>
<sequence>MSLGPVMLDVAGTALSAEDRELLQHPAVGGVILFARNYQNPMQLVALTAAIRAVREPHLLVAVDQEGGRVQRFREGFHRLPPAGYYAALRQQSPEAAKHAAQRMGWLMASELQAVGVDFSFAPVLDLDRGLSRVIGDRAFGQDTPTVMALTGAWMQGARLAGMVSVGKHFPGHGGVTADSHEALPCDERSWATLWAEDIAPFGHLIAQGLEAVMPSHVVYSCVDAAPAGFSARWLQEILRGQMGFQGVIFSDALDMAAAAAVGDFVGRAKAALAAGCDQLLMCNNRAAAIAVVEALADYRDLAAQARLSRLYSRHFTPLQHAQQQPYWAEAEAVLAQFAADSASGMTLAYDPTTRGGTVL</sequence>
<evidence type="ECO:0000313" key="13">
    <source>
        <dbReference type="EMBL" id="SEA62496.1"/>
    </source>
</evidence>
<protein>
    <recommendedName>
        <fullName evidence="11">Beta-hexosaminidase</fullName>
        <ecNumber evidence="11">3.2.1.52</ecNumber>
    </recommendedName>
    <alternativeName>
        <fullName evidence="11">Beta-N-acetylhexosaminidase</fullName>
    </alternativeName>
    <alternativeName>
        <fullName evidence="11">N-acetyl-beta-glucosaminidase</fullName>
    </alternativeName>
</protein>
<keyword evidence="7 11" id="KW-0326">Glycosidase</keyword>
<dbReference type="RefSeq" id="WP_093068216.1">
    <property type="nucleotide sequence ID" value="NZ_FNQP01000010.1"/>
</dbReference>
<dbReference type="GO" id="GO:0071555">
    <property type="term" value="P:cell wall organization"/>
    <property type="evidence" value="ECO:0007669"/>
    <property type="project" value="UniProtKB-KW"/>
</dbReference>
<comment type="catalytic activity">
    <reaction evidence="1 11">
        <text>Hydrolysis of terminal non-reducing N-acetyl-D-hexosamine residues in N-acetyl-beta-D-hexosaminides.</text>
        <dbReference type="EC" id="3.2.1.52"/>
    </reaction>
</comment>
<keyword evidence="3 11" id="KW-0132">Cell division</keyword>
<keyword evidence="6 11" id="KW-0573">Peptidoglycan synthesis</keyword>
<keyword evidence="8 11" id="KW-0131">Cell cycle</keyword>
<dbReference type="EC" id="3.2.1.52" evidence="11"/>
<dbReference type="Pfam" id="PF00933">
    <property type="entry name" value="Glyco_hydro_3"/>
    <property type="match status" value="1"/>
</dbReference>
<keyword evidence="9 11" id="KW-0961">Cell wall biogenesis/degradation</keyword>
<evidence type="ECO:0000256" key="7">
    <source>
        <dbReference type="ARBA" id="ARBA00023295"/>
    </source>
</evidence>
<comment type="pathway">
    <text evidence="10 11">Cell wall biogenesis; peptidoglycan recycling.</text>
</comment>
<dbReference type="PROSITE" id="PS00775">
    <property type="entry name" value="GLYCOSYL_HYDROL_F3"/>
    <property type="match status" value="1"/>
</dbReference>
<dbReference type="FunFam" id="3.20.20.300:FF:000001">
    <property type="entry name" value="Beta-hexosaminidase"/>
    <property type="match status" value="1"/>
</dbReference>
<gene>
    <name evidence="11" type="primary">nagZ</name>
    <name evidence="13" type="ORF">SAMN05660964_02035</name>
</gene>
<dbReference type="InterPro" id="IPR001764">
    <property type="entry name" value="Glyco_hydro_3_N"/>
</dbReference>
<dbReference type="GO" id="GO:0009252">
    <property type="term" value="P:peptidoglycan biosynthetic process"/>
    <property type="evidence" value="ECO:0007669"/>
    <property type="project" value="UniProtKB-KW"/>
</dbReference>
<comment type="similarity">
    <text evidence="11">Belongs to the glycosyl hydrolase 3 family. NagZ subfamily.</text>
</comment>
<dbReference type="GO" id="GO:0004563">
    <property type="term" value="F:beta-N-acetylhexosaminidase activity"/>
    <property type="evidence" value="ECO:0007669"/>
    <property type="project" value="UniProtKB-UniRule"/>
</dbReference>
<keyword evidence="14" id="KW-1185">Reference proteome</keyword>
<feature type="binding site" evidence="11">
    <location>
        <position position="138"/>
    </location>
    <ligand>
        <name>substrate</name>
    </ligand>
</feature>
<dbReference type="SUPFAM" id="SSF51445">
    <property type="entry name" value="(Trans)glycosidases"/>
    <property type="match status" value="1"/>
</dbReference>
<dbReference type="InterPro" id="IPR036962">
    <property type="entry name" value="Glyco_hydro_3_N_sf"/>
</dbReference>
<feature type="active site" description="Proton donor/acceptor" evidence="11">
    <location>
        <position position="181"/>
    </location>
</feature>
<proteinExistence type="inferred from homology"/>
<comment type="subcellular location">
    <subcellularLocation>
        <location evidence="11">Cytoplasm</location>
    </subcellularLocation>
</comment>
<dbReference type="GO" id="GO:0009254">
    <property type="term" value="P:peptidoglycan turnover"/>
    <property type="evidence" value="ECO:0007669"/>
    <property type="project" value="UniProtKB-UniRule"/>
</dbReference>
<dbReference type="InterPro" id="IPR019800">
    <property type="entry name" value="Glyco_hydro_3_AS"/>
</dbReference>
<reference evidence="13 14" key="1">
    <citation type="submission" date="2016-10" db="EMBL/GenBank/DDBJ databases">
        <authorList>
            <person name="de Groot N.N."/>
        </authorList>
    </citation>
    <scope>NUCLEOTIDE SEQUENCE [LARGE SCALE GENOMIC DNA]</scope>
    <source>
        <strain evidence="13 14">DSM 21228</strain>
    </source>
</reference>
<feature type="binding site" evidence="11">
    <location>
        <begin position="168"/>
        <end position="169"/>
    </location>
    <ligand>
        <name>substrate</name>
    </ligand>
</feature>
<evidence type="ECO:0000256" key="3">
    <source>
        <dbReference type="ARBA" id="ARBA00022618"/>
    </source>
</evidence>
<dbReference type="PANTHER" id="PTHR30480:SF13">
    <property type="entry name" value="BETA-HEXOSAMINIDASE"/>
    <property type="match status" value="1"/>
</dbReference>
<evidence type="ECO:0000256" key="4">
    <source>
        <dbReference type="ARBA" id="ARBA00022801"/>
    </source>
</evidence>
<dbReference type="GO" id="GO:0005737">
    <property type="term" value="C:cytoplasm"/>
    <property type="evidence" value="ECO:0007669"/>
    <property type="project" value="UniProtKB-SubCell"/>
</dbReference>
<dbReference type="InterPro" id="IPR050226">
    <property type="entry name" value="NagZ_Beta-hexosaminidase"/>
</dbReference>
<evidence type="ECO:0000256" key="11">
    <source>
        <dbReference type="HAMAP-Rule" id="MF_00364"/>
    </source>
</evidence>
<feature type="domain" description="Glycoside hydrolase family 3 N-terminal" evidence="12">
    <location>
        <begin position="12"/>
        <end position="302"/>
    </location>
</feature>
<evidence type="ECO:0000256" key="9">
    <source>
        <dbReference type="ARBA" id="ARBA00023316"/>
    </source>
</evidence>
<dbReference type="GO" id="GO:0008360">
    <property type="term" value="P:regulation of cell shape"/>
    <property type="evidence" value="ECO:0007669"/>
    <property type="project" value="UniProtKB-KW"/>
</dbReference>
<name>A0A1H4CPZ1_9GAMM</name>
<dbReference type="HAMAP" id="MF_00364">
    <property type="entry name" value="NagZ"/>
    <property type="match status" value="1"/>
</dbReference>
<evidence type="ECO:0000256" key="8">
    <source>
        <dbReference type="ARBA" id="ARBA00023306"/>
    </source>
</evidence>
<feature type="binding site" evidence="11">
    <location>
        <position position="72"/>
    </location>
    <ligand>
        <name>substrate</name>
    </ligand>
</feature>
<dbReference type="GO" id="GO:0005975">
    <property type="term" value="P:carbohydrate metabolic process"/>
    <property type="evidence" value="ECO:0007669"/>
    <property type="project" value="InterPro"/>
</dbReference>
<evidence type="ECO:0000256" key="1">
    <source>
        <dbReference type="ARBA" id="ARBA00001231"/>
    </source>
</evidence>
<dbReference type="UniPathway" id="UPA00544"/>
<dbReference type="OrthoDB" id="9786661at2"/>
<feature type="site" description="Important for catalytic activity" evidence="11">
    <location>
        <position position="179"/>
    </location>
</feature>
<dbReference type="Gene3D" id="3.20.20.300">
    <property type="entry name" value="Glycoside hydrolase, family 3, N-terminal domain"/>
    <property type="match status" value="1"/>
</dbReference>
<evidence type="ECO:0000313" key="14">
    <source>
        <dbReference type="Proteomes" id="UP000199397"/>
    </source>
</evidence>
<dbReference type="Proteomes" id="UP000199397">
    <property type="component" value="Unassembled WGS sequence"/>
</dbReference>
<dbReference type="AlphaFoldDB" id="A0A1H4CPZ1"/>
<evidence type="ECO:0000256" key="2">
    <source>
        <dbReference type="ARBA" id="ARBA00022490"/>
    </source>
</evidence>